<name>A0A9D4ESL7_DREPO</name>
<reference evidence="2" key="2">
    <citation type="submission" date="2020-11" db="EMBL/GenBank/DDBJ databases">
        <authorList>
            <person name="McCartney M.A."/>
            <person name="Auch B."/>
            <person name="Kono T."/>
            <person name="Mallez S."/>
            <person name="Becker A."/>
            <person name="Gohl D.M."/>
            <person name="Silverstein K.A.T."/>
            <person name="Koren S."/>
            <person name="Bechman K.B."/>
            <person name="Herman A."/>
            <person name="Abrahante J.E."/>
            <person name="Garbe J."/>
        </authorList>
    </citation>
    <scope>NUCLEOTIDE SEQUENCE</scope>
    <source>
        <strain evidence="2">Duluth1</strain>
        <tissue evidence="2">Whole animal</tissue>
    </source>
</reference>
<dbReference type="InterPro" id="IPR008983">
    <property type="entry name" value="Tumour_necrosis_fac-like_dom"/>
</dbReference>
<dbReference type="InterPro" id="IPR001073">
    <property type="entry name" value="C1q_dom"/>
</dbReference>
<dbReference type="AlphaFoldDB" id="A0A9D4ESL7"/>
<keyword evidence="3" id="KW-1185">Reference proteome</keyword>
<dbReference type="Pfam" id="PF00386">
    <property type="entry name" value="C1q"/>
    <property type="match status" value="1"/>
</dbReference>
<dbReference type="Gene3D" id="2.60.120.40">
    <property type="match status" value="1"/>
</dbReference>
<dbReference type="SUPFAM" id="SSF49842">
    <property type="entry name" value="TNF-like"/>
    <property type="match status" value="1"/>
</dbReference>
<proteinExistence type="predicted"/>
<protein>
    <recommendedName>
        <fullName evidence="1">C1q domain-containing protein</fullName>
    </recommendedName>
</protein>
<accession>A0A9D4ESL7</accession>
<evidence type="ECO:0000313" key="2">
    <source>
        <dbReference type="EMBL" id="KAH3784868.1"/>
    </source>
</evidence>
<dbReference type="EMBL" id="JAIWYP010000008">
    <property type="protein sequence ID" value="KAH3784868.1"/>
    <property type="molecule type" value="Genomic_DNA"/>
</dbReference>
<evidence type="ECO:0000313" key="3">
    <source>
        <dbReference type="Proteomes" id="UP000828390"/>
    </source>
</evidence>
<organism evidence="2 3">
    <name type="scientific">Dreissena polymorpha</name>
    <name type="common">Zebra mussel</name>
    <name type="synonym">Mytilus polymorpha</name>
    <dbReference type="NCBI Taxonomy" id="45954"/>
    <lineage>
        <taxon>Eukaryota</taxon>
        <taxon>Metazoa</taxon>
        <taxon>Spiralia</taxon>
        <taxon>Lophotrochozoa</taxon>
        <taxon>Mollusca</taxon>
        <taxon>Bivalvia</taxon>
        <taxon>Autobranchia</taxon>
        <taxon>Heteroconchia</taxon>
        <taxon>Euheterodonta</taxon>
        <taxon>Imparidentia</taxon>
        <taxon>Neoheterodontei</taxon>
        <taxon>Myida</taxon>
        <taxon>Dreissenoidea</taxon>
        <taxon>Dreissenidae</taxon>
        <taxon>Dreissena</taxon>
    </lineage>
</organism>
<sequence length="70" mass="7542">MSHTAIVRNGNNVARMYGHGNSGYFDQGSQMIVIRLNAGDEVAVQNIDIPDLTIVGGLYSSFSGFLLLPQ</sequence>
<dbReference type="PROSITE" id="PS50871">
    <property type="entry name" value="C1Q"/>
    <property type="match status" value="1"/>
</dbReference>
<evidence type="ECO:0000259" key="1">
    <source>
        <dbReference type="PROSITE" id="PS50871"/>
    </source>
</evidence>
<reference evidence="2" key="1">
    <citation type="journal article" date="2019" name="bioRxiv">
        <title>The Genome of the Zebra Mussel, Dreissena polymorpha: A Resource for Invasive Species Research.</title>
        <authorList>
            <person name="McCartney M.A."/>
            <person name="Auch B."/>
            <person name="Kono T."/>
            <person name="Mallez S."/>
            <person name="Zhang Y."/>
            <person name="Obille A."/>
            <person name="Becker A."/>
            <person name="Abrahante J.E."/>
            <person name="Garbe J."/>
            <person name="Badalamenti J.P."/>
            <person name="Herman A."/>
            <person name="Mangelson H."/>
            <person name="Liachko I."/>
            <person name="Sullivan S."/>
            <person name="Sone E.D."/>
            <person name="Koren S."/>
            <person name="Silverstein K.A.T."/>
            <person name="Beckman K.B."/>
            <person name="Gohl D.M."/>
        </authorList>
    </citation>
    <scope>NUCLEOTIDE SEQUENCE</scope>
    <source>
        <strain evidence="2">Duluth1</strain>
        <tissue evidence="2">Whole animal</tissue>
    </source>
</reference>
<gene>
    <name evidence="2" type="ORF">DPMN_162940</name>
</gene>
<dbReference type="Proteomes" id="UP000828390">
    <property type="component" value="Unassembled WGS sequence"/>
</dbReference>
<comment type="caution">
    <text evidence="2">The sequence shown here is derived from an EMBL/GenBank/DDBJ whole genome shotgun (WGS) entry which is preliminary data.</text>
</comment>
<feature type="domain" description="C1q" evidence="1">
    <location>
        <begin position="1"/>
        <end position="70"/>
    </location>
</feature>